<protein>
    <submittedName>
        <fullName evidence="3">DUF3857 domain-containing protein</fullName>
    </submittedName>
</protein>
<dbReference type="Gene3D" id="2.60.40.3140">
    <property type="match status" value="1"/>
</dbReference>
<dbReference type="AlphaFoldDB" id="A0A9X1X731"/>
<keyword evidence="4" id="KW-1185">Reference proteome</keyword>
<dbReference type="RefSeq" id="WP_245129671.1">
    <property type="nucleotide sequence ID" value="NZ_JALJEJ010000003.1"/>
</dbReference>
<dbReference type="SUPFAM" id="SSF54001">
    <property type="entry name" value="Cysteine proteinases"/>
    <property type="match status" value="1"/>
</dbReference>
<evidence type="ECO:0000313" key="3">
    <source>
        <dbReference type="EMBL" id="MCJ8209839.1"/>
    </source>
</evidence>
<evidence type="ECO:0000313" key="4">
    <source>
        <dbReference type="Proteomes" id="UP001139450"/>
    </source>
</evidence>
<dbReference type="InterPro" id="IPR038765">
    <property type="entry name" value="Papain-like_cys_pep_sf"/>
</dbReference>
<feature type="signal peptide" evidence="1">
    <location>
        <begin position="1"/>
        <end position="22"/>
    </location>
</feature>
<accession>A0A9X1X731</accession>
<evidence type="ECO:0000259" key="2">
    <source>
        <dbReference type="Pfam" id="PF01841"/>
    </source>
</evidence>
<feature type="domain" description="Transglutaminase-like" evidence="2">
    <location>
        <begin position="304"/>
        <end position="375"/>
    </location>
</feature>
<dbReference type="Gene3D" id="3.10.620.30">
    <property type="match status" value="1"/>
</dbReference>
<dbReference type="InterPro" id="IPR002931">
    <property type="entry name" value="Transglutaminase-like"/>
</dbReference>
<reference evidence="3" key="1">
    <citation type="submission" date="2022-04" db="EMBL/GenBank/DDBJ databases">
        <title>Mucilaginibacter sp. RS28 isolated from freshwater.</title>
        <authorList>
            <person name="Ko S.-R."/>
        </authorList>
    </citation>
    <scope>NUCLEOTIDE SEQUENCE</scope>
    <source>
        <strain evidence="3">RS28</strain>
    </source>
</reference>
<comment type="caution">
    <text evidence="3">The sequence shown here is derived from an EMBL/GenBank/DDBJ whole genome shotgun (WGS) entry which is preliminary data.</text>
</comment>
<sequence>MKRISYLTILFSLLLSATYASDFPFAAVANDALQQKKYLPDTGAHAVVLDEFGKTFISDDGNHMVMYYEYHVKIKLFDSQAFDAEGNIEIPLYKEDGERFETVRDIKAVTMFLDENGGLQTLELDPRKVFQTSVNKYHDVAKFAMPGLRKGCVIEYKYTVVSPFIFNFHDWIFQSDIPKVHSEYNARIPAIYNYNAILRGPLKLSTNKAELDRECLSVNGIKCDCSNMTYGIDNIPAFKREDYMTASKNFLSGIYFELSEYTNLSNGVRVKVTKDWQDIDRSLKGSEFFGSQIKRKELMRERIKDVIAGKTNNLDKAKAVYAFIQKNIKWNGFYSKYSEDGIKKALDTHSGLVGDINLALIAALKAADIPTDAVLLSTREHGLVNKLYPTESDFDYVIAKTTIDNKDYLLDATDPLLGFGMLPMRCINDQGRVISFEKPSYWMDIKSPQRRNKTTTLELSLMPNGKLKGTYTCYSLGYEGYEKRKEIKKFNTLDEYIENLDEKSTKIKILKSSVSNLDTLDAPLAEIYEIEIEPTRGTGMQRLSFSPFTFGQLTVNPFTLNERSYPVDMGMPADNKLVYTLTIPNDYVLETSPEPVAVALPLSCGRLVSAFTFDSGRCTYSQLYSFEKPVYSPEEYPYLKEFYNKLLQSEKAEIVIKKK</sequence>
<proteinExistence type="predicted"/>
<dbReference type="Gene3D" id="2.60.120.1130">
    <property type="match status" value="1"/>
</dbReference>
<evidence type="ECO:0000256" key="1">
    <source>
        <dbReference type="SAM" id="SignalP"/>
    </source>
</evidence>
<keyword evidence="1" id="KW-0732">Signal</keyword>
<dbReference type="Proteomes" id="UP001139450">
    <property type="component" value="Unassembled WGS sequence"/>
</dbReference>
<organism evidence="3 4">
    <name type="scientific">Mucilaginibacter straminoryzae</name>
    <dbReference type="NCBI Taxonomy" id="2932774"/>
    <lineage>
        <taxon>Bacteria</taxon>
        <taxon>Pseudomonadati</taxon>
        <taxon>Bacteroidota</taxon>
        <taxon>Sphingobacteriia</taxon>
        <taxon>Sphingobacteriales</taxon>
        <taxon>Sphingobacteriaceae</taxon>
        <taxon>Mucilaginibacter</taxon>
    </lineage>
</organism>
<feature type="chain" id="PRO_5040744590" evidence="1">
    <location>
        <begin position="23"/>
        <end position="659"/>
    </location>
</feature>
<dbReference type="Pfam" id="PF01841">
    <property type="entry name" value="Transglut_core"/>
    <property type="match status" value="1"/>
</dbReference>
<gene>
    <name evidence="3" type="ORF">MUY27_08970</name>
</gene>
<name>A0A9X1X731_9SPHI</name>
<dbReference type="EMBL" id="JALJEJ010000003">
    <property type="protein sequence ID" value="MCJ8209839.1"/>
    <property type="molecule type" value="Genomic_DNA"/>
</dbReference>